<dbReference type="InterPro" id="IPR042070">
    <property type="entry name" value="PucR_C-HTH_sf"/>
</dbReference>
<protein>
    <submittedName>
        <fullName evidence="3">Putative regulatory protein</fullName>
    </submittedName>
    <submittedName>
        <fullName evidence="4">Transcriptional regulator</fullName>
    </submittedName>
</protein>
<evidence type="ECO:0000313" key="4">
    <source>
        <dbReference type="EMBL" id="PEG34396.1"/>
    </source>
</evidence>
<reference evidence="4 5" key="1">
    <citation type="submission" date="2017-10" db="EMBL/GenBank/DDBJ databases">
        <title>The new phylogeny of genus Mycobacterium.</title>
        <authorList>
            <person name="Tortoli E."/>
            <person name="Trovato A."/>
            <person name="Cirillo D.M."/>
        </authorList>
    </citation>
    <scope>NUCLEOTIDE SEQUENCE [LARGE SCALE GENOMIC DNA]</scope>
    <source>
        <strain evidence="4 5">CCUG37673</strain>
    </source>
</reference>
<evidence type="ECO:0000313" key="5">
    <source>
        <dbReference type="Proteomes" id="UP000220914"/>
    </source>
</evidence>
<sequence>MLTVAELLEDPSLGLALVAGQDEGDREIEAAAVSELTHPGPWLQGGELLLTIGLLLPDDTAGCRGYMRELDEAGVRAVGLGLGADLPHQRAPARLVTAAEELGMPLLTVPDGVPFIAVTKAVFAYRARAERQTLEQTLQTQRALTAAAVSPGGLLGILAAHREATGRTGVVVDLLGRVLAQTDPDADRLVERMSGLLASIRDHGLTAAAADISDGRRRELHALGAQRLRAWLLIDGPAELPAAEQITGDLVSLLSLELERRHGLDATQRRGRAQVLDRLARGTVDDAVAARWLASLGLTDADRRAAAIAAPDDADDLATDLLTTLPDALVRVVDDVVELVVPLDIDLSGVLATLTPDRPAGIGIAVRPGAVAVSLRQARSALPASRIQGRHLHAEEVASSRMLLNHVGAESLQAFTDAVLGPLEASTRSADLLRGLTAYLEHNGQYAAAANALKVHRHTMMNRIETVERLTGRRMDSAQDRHELWLALRAREIVRVSAGPAK</sequence>
<dbReference type="PANTHER" id="PTHR33744:SF7">
    <property type="entry name" value="PUCR FAMILY TRANSCRIPTIONAL REGULATOR"/>
    <property type="match status" value="1"/>
</dbReference>
<dbReference type="PANTHER" id="PTHR33744">
    <property type="entry name" value="CARBOHYDRATE DIACID REGULATOR"/>
    <property type="match status" value="1"/>
</dbReference>
<accession>A0A2A7MRR8</accession>
<keyword evidence="5" id="KW-1185">Reference proteome</keyword>
<dbReference type="Proteomes" id="UP000465302">
    <property type="component" value="Unassembled WGS sequence"/>
</dbReference>
<dbReference type="EMBL" id="BLKS01000001">
    <property type="protein sequence ID" value="GFG49063.1"/>
    <property type="molecule type" value="Genomic_DNA"/>
</dbReference>
<reference evidence="3" key="3">
    <citation type="submission" date="2020-02" db="EMBL/GenBank/DDBJ databases">
        <authorList>
            <person name="Matsumoto Y."/>
            <person name="Motooka D."/>
            <person name="Nakamura S."/>
        </authorList>
    </citation>
    <scope>NUCLEOTIDE SEQUENCE</scope>
    <source>
        <strain evidence="3">JCM 6377</strain>
    </source>
</reference>
<feature type="domain" description="Purine catabolism PurC-like" evidence="1">
    <location>
        <begin position="6"/>
        <end position="124"/>
    </location>
</feature>
<dbReference type="Pfam" id="PF07905">
    <property type="entry name" value="PucR"/>
    <property type="match status" value="1"/>
</dbReference>
<dbReference type="InterPro" id="IPR051448">
    <property type="entry name" value="CdaR-like_regulators"/>
</dbReference>
<reference evidence="3 6" key="2">
    <citation type="journal article" date="2019" name="Emerg. Microbes Infect.">
        <title>Comprehensive subspecies identification of 175 nontuberculous mycobacteria species based on 7547 genomic profiles.</title>
        <authorList>
            <person name="Matsumoto Y."/>
            <person name="Kinjo T."/>
            <person name="Motooka D."/>
            <person name="Nabeya D."/>
            <person name="Jung N."/>
            <person name="Uechi K."/>
            <person name="Horii T."/>
            <person name="Iida T."/>
            <person name="Fujita J."/>
            <person name="Nakamura S."/>
        </authorList>
    </citation>
    <scope>NUCLEOTIDE SEQUENCE [LARGE SCALE GENOMIC DNA]</scope>
    <source>
        <strain evidence="3 6">JCM 6377</strain>
    </source>
</reference>
<dbReference type="EMBL" id="PDCP01000066">
    <property type="protein sequence ID" value="PEG34396.1"/>
    <property type="molecule type" value="Genomic_DNA"/>
</dbReference>
<dbReference type="Gene3D" id="1.10.10.2840">
    <property type="entry name" value="PucR C-terminal helix-turn-helix domain"/>
    <property type="match status" value="1"/>
</dbReference>
<dbReference type="AlphaFoldDB" id="A0A2A7MRR8"/>
<gene>
    <name evidence="4" type="ORF">CQY20_25820</name>
    <name evidence="3" type="ORF">MAGR_05040</name>
</gene>
<proteinExistence type="predicted"/>
<dbReference type="Proteomes" id="UP000220914">
    <property type="component" value="Unassembled WGS sequence"/>
</dbReference>
<dbReference type="InterPro" id="IPR025736">
    <property type="entry name" value="PucR_C-HTH_dom"/>
</dbReference>
<comment type="caution">
    <text evidence="4">The sequence shown here is derived from an EMBL/GenBank/DDBJ whole genome shotgun (WGS) entry which is preliminary data.</text>
</comment>
<evidence type="ECO:0000259" key="1">
    <source>
        <dbReference type="Pfam" id="PF07905"/>
    </source>
</evidence>
<dbReference type="Pfam" id="PF13556">
    <property type="entry name" value="HTH_30"/>
    <property type="match status" value="1"/>
</dbReference>
<evidence type="ECO:0000259" key="2">
    <source>
        <dbReference type="Pfam" id="PF13556"/>
    </source>
</evidence>
<dbReference type="RefSeq" id="WP_097942919.1">
    <property type="nucleotide sequence ID" value="NZ_BLKS01000001.1"/>
</dbReference>
<evidence type="ECO:0000313" key="6">
    <source>
        <dbReference type="Proteomes" id="UP000465302"/>
    </source>
</evidence>
<evidence type="ECO:0000313" key="3">
    <source>
        <dbReference type="EMBL" id="GFG49063.1"/>
    </source>
</evidence>
<dbReference type="InterPro" id="IPR012914">
    <property type="entry name" value="PucR_dom"/>
</dbReference>
<feature type="domain" description="PucR C-terminal helix-turn-helix" evidence="2">
    <location>
        <begin position="432"/>
        <end position="490"/>
    </location>
</feature>
<dbReference type="OrthoDB" id="8450798at2"/>
<organism evidence="4 5">
    <name type="scientific">Mycolicibacterium agri</name>
    <name type="common">Mycobacterium agri</name>
    <dbReference type="NCBI Taxonomy" id="36811"/>
    <lineage>
        <taxon>Bacteria</taxon>
        <taxon>Bacillati</taxon>
        <taxon>Actinomycetota</taxon>
        <taxon>Actinomycetes</taxon>
        <taxon>Mycobacteriales</taxon>
        <taxon>Mycobacteriaceae</taxon>
        <taxon>Mycolicibacterium</taxon>
    </lineage>
</organism>
<name>A0A2A7MRR8_MYCAG</name>